<dbReference type="InterPro" id="IPR050486">
    <property type="entry name" value="Mannose-1P_guanyltransferase"/>
</dbReference>
<dbReference type="PANTHER" id="PTHR22572">
    <property type="entry name" value="SUGAR-1-PHOSPHATE GUANYL TRANSFERASE"/>
    <property type="match status" value="1"/>
</dbReference>
<protein>
    <submittedName>
        <fullName evidence="2">D-glycero-alpha-D-manno-heptose 1-phosphate guanylyltransferase</fullName>
    </submittedName>
</protein>
<organism evidence="2 3">
    <name type="scientific">Rugamonas rubra</name>
    <dbReference type="NCBI Taxonomy" id="758825"/>
    <lineage>
        <taxon>Bacteria</taxon>
        <taxon>Pseudomonadati</taxon>
        <taxon>Pseudomonadota</taxon>
        <taxon>Betaproteobacteria</taxon>
        <taxon>Burkholderiales</taxon>
        <taxon>Oxalobacteraceae</taxon>
        <taxon>Telluria group</taxon>
        <taxon>Rugamonas</taxon>
    </lineage>
</organism>
<reference evidence="2 3" key="1">
    <citation type="submission" date="2016-10" db="EMBL/GenBank/DDBJ databases">
        <authorList>
            <person name="de Groot N.N."/>
        </authorList>
    </citation>
    <scope>NUCLEOTIDE SEQUENCE [LARGE SCALE GENOMIC DNA]</scope>
    <source>
        <strain evidence="2 3">ATCC 43154</strain>
    </source>
</reference>
<keyword evidence="3" id="KW-1185">Reference proteome</keyword>
<dbReference type="SUPFAM" id="SSF53448">
    <property type="entry name" value="Nucleotide-diphospho-sugar transferases"/>
    <property type="match status" value="1"/>
</dbReference>
<dbReference type="InterPro" id="IPR029044">
    <property type="entry name" value="Nucleotide-diphossugar_trans"/>
</dbReference>
<dbReference type="EMBL" id="FOTW01000012">
    <property type="protein sequence ID" value="SFM08939.1"/>
    <property type="molecule type" value="Genomic_DNA"/>
</dbReference>
<evidence type="ECO:0000313" key="2">
    <source>
        <dbReference type="EMBL" id="SFM08939.1"/>
    </source>
</evidence>
<dbReference type="STRING" id="758825.SAMN02982985_02687"/>
<dbReference type="OrthoDB" id="9788272at2"/>
<gene>
    <name evidence="2" type="ORF">SAMN02982985_02687</name>
</gene>
<proteinExistence type="predicted"/>
<dbReference type="GO" id="GO:0016779">
    <property type="term" value="F:nucleotidyltransferase activity"/>
    <property type="evidence" value="ECO:0007669"/>
    <property type="project" value="UniProtKB-KW"/>
</dbReference>
<keyword evidence="2" id="KW-0808">Transferase</keyword>
<name>A0A1I4N073_9BURK</name>
<accession>A0A1I4N073</accession>
<dbReference type="AlphaFoldDB" id="A0A1I4N073"/>
<dbReference type="Gene3D" id="3.90.550.10">
    <property type="entry name" value="Spore Coat Polysaccharide Biosynthesis Protein SpsA, Chain A"/>
    <property type="match status" value="1"/>
</dbReference>
<dbReference type="Pfam" id="PF00483">
    <property type="entry name" value="NTP_transferase"/>
    <property type="match status" value="1"/>
</dbReference>
<dbReference type="Proteomes" id="UP000199470">
    <property type="component" value="Unassembled WGS sequence"/>
</dbReference>
<dbReference type="RefSeq" id="WP_093388187.1">
    <property type="nucleotide sequence ID" value="NZ_FOTW01000012.1"/>
</dbReference>
<dbReference type="InterPro" id="IPR005835">
    <property type="entry name" value="NTP_transferase_dom"/>
</dbReference>
<evidence type="ECO:0000259" key="1">
    <source>
        <dbReference type="Pfam" id="PF00483"/>
    </source>
</evidence>
<evidence type="ECO:0000313" key="3">
    <source>
        <dbReference type="Proteomes" id="UP000199470"/>
    </source>
</evidence>
<sequence length="243" mass="25248">MSDGALDAVVLCGGRGTRLAGLLPQLPKPLAPVLGRPFLDYVLEQLRASGAVGRVVLATGHLAEAVERHYGAAYRGLPLRYSREREALGTGGALLLAMRETAPGAPFLLLNGDSFVDVDLAALRALHRRASSGLTLALAEVDDAARYGTVRVARQRVLAFVEKSGLARPGVINAGVYLVEPAALAPWAGAAPPLSLETQIMPALVAAGRVHALHGARRFIDIGVPDSYAGAAGFFAAAPAPPR</sequence>
<feature type="domain" description="Nucleotidyl transferase" evidence="1">
    <location>
        <begin position="8"/>
        <end position="232"/>
    </location>
</feature>
<keyword evidence="2" id="KW-0548">Nucleotidyltransferase</keyword>